<evidence type="ECO:0000259" key="1">
    <source>
        <dbReference type="Pfam" id="PF21747"/>
    </source>
</evidence>
<name>A0A366XSS3_9BACI</name>
<dbReference type="OrthoDB" id="2360594at2"/>
<dbReference type="AlphaFoldDB" id="A0A366XSS3"/>
<dbReference type="InterPro" id="IPR048427">
    <property type="entry name" value="YpoC"/>
</dbReference>
<evidence type="ECO:0000313" key="3">
    <source>
        <dbReference type="Proteomes" id="UP000253314"/>
    </source>
</evidence>
<dbReference type="Proteomes" id="UP000253314">
    <property type="component" value="Unassembled WGS sequence"/>
</dbReference>
<comment type="caution">
    <text evidence="2">The sequence shown here is derived from an EMBL/GenBank/DDBJ whole genome shotgun (WGS) entry which is preliminary data.</text>
</comment>
<feature type="domain" description="YpoC-like" evidence="1">
    <location>
        <begin position="70"/>
        <end position="178"/>
    </location>
</feature>
<proteinExistence type="predicted"/>
<dbReference type="Pfam" id="PF21747">
    <property type="entry name" value="YpoC"/>
    <property type="match status" value="1"/>
</dbReference>
<organism evidence="2 3">
    <name type="scientific">Bacillus taeanensis</name>
    <dbReference type="NCBI Taxonomy" id="273032"/>
    <lineage>
        <taxon>Bacteria</taxon>
        <taxon>Bacillati</taxon>
        <taxon>Bacillota</taxon>
        <taxon>Bacilli</taxon>
        <taxon>Bacillales</taxon>
        <taxon>Bacillaceae</taxon>
        <taxon>Bacillus</taxon>
    </lineage>
</organism>
<sequence>MARQNKLKVISIPEEFTHPFFFEEQSALQYEELPLGTQSLKTNLFIYDIFFFKNLPLAYLPWNEDKTLLYDIFDDWQKASKEMAELFRKRDRKNAKKPMIEWIGLFIEVLYWCNNLPVPPLKNWRKEEIDQLEIKPVNAVERIEFLFQHPDYYHAYIQLNELFLELRKKYYKAFLLKK</sequence>
<dbReference type="EMBL" id="QOCW01000010">
    <property type="protein sequence ID" value="RBW69430.1"/>
    <property type="molecule type" value="Genomic_DNA"/>
</dbReference>
<gene>
    <name evidence="2" type="ORF">DS031_10925</name>
</gene>
<protein>
    <recommendedName>
        <fullName evidence="1">YpoC-like domain-containing protein</fullName>
    </recommendedName>
</protein>
<dbReference type="RefSeq" id="WP_113806120.1">
    <property type="nucleotide sequence ID" value="NZ_QOCW01000010.1"/>
</dbReference>
<accession>A0A366XSS3</accession>
<keyword evidence="3" id="KW-1185">Reference proteome</keyword>
<reference evidence="2 3" key="1">
    <citation type="submission" date="2018-07" db="EMBL/GenBank/DDBJ databases">
        <title>Lottiidibacillus patelloidae gen. nov., sp. nov., isolated from the intestinal tract of a marine limpet and the reclassification of B. taeanensis BH030017T, B. algicola KMM 3737T and B. hwajinpoensis SW-72T as genus Lottiidibacillus.</title>
        <authorList>
            <person name="Liu R."/>
            <person name="Huang Z."/>
        </authorList>
    </citation>
    <scope>NUCLEOTIDE SEQUENCE [LARGE SCALE GENOMIC DNA]</scope>
    <source>
        <strain evidence="2 3">BH030017</strain>
    </source>
</reference>
<evidence type="ECO:0000313" key="2">
    <source>
        <dbReference type="EMBL" id="RBW69430.1"/>
    </source>
</evidence>